<dbReference type="RefSeq" id="WP_063183266.1">
    <property type="nucleotide sequence ID" value="NZ_LQNT01000012.1"/>
</dbReference>
<dbReference type="OrthoDB" id="2366053at2"/>
<proteinExistence type="inferred from homology"/>
<evidence type="ECO:0000313" key="3">
    <source>
        <dbReference type="EMBL" id="KZE36912.1"/>
    </source>
</evidence>
<keyword evidence="2" id="KW-0175">Coiled coil</keyword>
<evidence type="ECO:0000313" key="4">
    <source>
        <dbReference type="Proteomes" id="UP000076490"/>
    </source>
</evidence>
<dbReference type="Pfam" id="PF04012">
    <property type="entry name" value="PspA_IM30"/>
    <property type="match status" value="1"/>
</dbReference>
<protein>
    <recommendedName>
        <fullName evidence="5">Modulator protein</fullName>
    </recommendedName>
</protein>
<feature type="coiled-coil region" evidence="2">
    <location>
        <begin position="90"/>
        <end position="138"/>
    </location>
</feature>
<evidence type="ECO:0000256" key="2">
    <source>
        <dbReference type="SAM" id="Coils"/>
    </source>
</evidence>
<dbReference type="InterPro" id="IPR007157">
    <property type="entry name" value="PspA_VIPP1"/>
</dbReference>
<accession>A0A161RBS6</accession>
<dbReference type="Proteomes" id="UP000076490">
    <property type="component" value="Unassembled WGS sequence"/>
</dbReference>
<comment type="caution">
    <text evidence="3">The sequence shown here is derived from an EMBL/GenBank/DDBJ whole genome shotgun (WGS) entry which is preliminary data.</text>
</comment>
<comment type="similarity">
    <text evidence="1">Belongs to the PspA/Vipp/IM30 family.</text>
</comment>
<dbReference type="AlphaFoldDB" id="A0A161RBS6"/>
<dbReference type="EMBL" id="LQNT01000012">
    <property type="protein sequence ID" value="KZE36912.1"/>
    <property type="molecule type" value="Genomic_DNA"/>
</dbReference>
<evidence type="ECO:0000256" key="1">
    <source>
        <dbReference type="ARBA" id="ARBA00043985"/>
    </source>
</evidence>
<evidence type="ECO:0008006" key="5">
    <source>
        <dbReference type="Google" id="ProtNLM"/>
    </source>
</evidence>
<organism evidence="3 4">
    <name type="scientific">Bhargavaea cecembensis</name>
    <dbReference type="NCBI Taxonomy" id="394098"/>
    <lineage>
        <taxon>Bacteria</taxon>
        <taxon>Bacillati</taxon>
        <taxon>Bacillota</taxon>
        <taxon>Bacilli</taxon>
        <taxon>Bacillales</taxon>
        <taxon>Caryophanaceae</taxon>
        <taxon>Bhargavaea</taxon>
    </lineage>
</organism>
<sequence>MSSLFNRIKYSVQADLHELLDKKEEKNPVSLLNEYLRQAEKQTEATGRLLDRQAKLKEELEKEWKEAADMLEKRRGQLGVAEKAGVEDLVAFARDEIRAYGNRVDELDRTLAETDAELIGLERKYEEMKHKIKDMKVRQLQLMGKENVTRAHRRMDQVIQDESSGMAPYTEMKAYVEQLGGTIEKEHRHDTMERRLDALAIIEQAENTGKADKETV</sequence>
<gene>
    <name evidence="3" type="ORF">AV656_14130</name>
</gene>
<reference evidence="3 4" key="1">
    <citation type="submission" date="2016-01" db="EMBL/GenBank/DDBJ databases">
        <title>Whole genome sequencing of Bhargavaea cecembensis T14.</title>
        <authorList>
            <person name="Hong K.W."/>
        </authorList>
    </citation>
    <scope>NUCLEOTIDE SEQUENCE [LARGE SCALE GENOMIC DNA]</scope>
    <source>
        <strain evidence="3 4">T14</strain>
    </source>
</reference>
<name>A0A161RBS6_9BACL</name>